<evidence type="ECO:0000313" key="3">
    <source>
        <dbReference type="Proteomes" id="UP000523007"/>
    </source>
</evidence>
<evidence type="ECO:0000313" key="2">
    <source>
        <dbReference type="EMBL" id="MBB4930448.1"/>
    </source>
</evidence>
<reference evidence="2 3" key="1">
    <citation type="submission" date="2020-08" db="EMBL/GenBank/DDBJ databases">
        <title>Sequencing the genomes of 1000 actinobacteria strains.</title>
        <authorList>
            <person name="Klenk H.-P."/>
        </authorList>
    </citation>
    <scope>NUCLEOTIDE SEQUENCE [LARGE SCALE GENOMIC DNA]</scope>
    <source>
        <strain evidence="2 3">DSM 102030</strain>
    </source>
</reference>
<sequence length="40" mass="4073">MSAAENAPTATLNAKDASAAPAGRLTTHPHHDGRPLPGLR</sequence>
<protein>
    <submittedName>
        <fullName evidence="2">Uncharacterized protein</fullName>
    </submittedName>
</protein>
<keyword evidence="3" id="KW-1185">Reference proteome</keyword>
<organism evidence="2 3">
    <name type="scientific">Lipingzhangella halophila</name>
    <dbReference type="NCBI Taxonomy" id="1783352"/>
    <lineage>
        <taxon>Bacteria</taxon>
        <taxon>Bacillati</taxon>
        <taxon>Actinomycetota</taxon>
        <taxon>Actinomycetes</taxon>
        <taxon>Streptosporangiales</taxon>
        <taxon>Nocardiopsidaceae</taxon>
        <taxon>Lipingzhangella</taxon>
    </lineage>
</organism>
<dbReference type="AlphaFoldDB" id="A0A7W7W1L3"/>
<gene>
    <name evidence="2" type="ORF">F4561_001268</name>
</gene>
<name>A0A7W7W1L3_9ACTN</name>
<comment type="caution">
    <text evidence="2">The sequence shown here is derived from an EMBL/GenBank/DDBJ whole genome shotgun (WGS) entry which is preliminary data.</text>
</comment>
<dbReference type="EMBL" id="JACHJT010000001">
    <property type="protein sequence ID" value="MBB4930448.1"/>
    <property type="molecule type" value="Genomic_DNA"/>
</dbReference>
<accession>A0A7W7W1L3</accession>
<dbReference type="Proteomes" id="UP000523007">
    <property type="component" value="Unassembled WGS sequence"/>
</dbReference>
<proteinExistence type="predicted"/>
<feature type="region of interest" description="Disordered" evidence="1">
    <location>
        <begin position="1"/>
        <end position="40"/>
    </location>
</feature>
<evidence type="ECO:0000256" key="1">
    <source>
        <dbReference type="SAM" id="MobiDB-lite"/>
    </source>
</evidence>